<keyword evidence="3" id="KW-1185">Reference proteome</keyword>
<evidence type="ECO:0000313" key="3">
    <source>
        <dbReference type="Proteomes" id="UP000057981"/>
    </source>
</evidence>
<name>A0A0P0D3S8_9FLAO</name>
<feature type="chain" id="PRO_5006043282" description="Beta-lactamase-inhibitor-like PepSY-like domain-containing protein" evidence="1">
    <location>
        <begin position="22"/>
        <end position="104"/>
    </location>
</feature>
<sequence>MKKLILAVAIVASGVSTFALSNNIINNNEAVVVVVNEKFTEIAVDKLPTAITDAVAKDFASATISKAYVNSSEQYMLTLSVEGSESTVYADKEGNWIEEADVVK</sequence>
<evidence type="ECO:0000313" key="2">
    <source>
        <dbReference type="EMBL" id="ALJ05621.1"/>
    </source>
</evidence>
<accession>A0A0P0D3S8</accession>
<protein>
    <recommendedName>
        <fullName evidence="4">Beta-lactamase-inhibitor-like PepSY-like domain-containing protein</fullName>
    </recommendedName>
</protein>
<feature type="signal peptide" evidence="1">
    <location>
        <begin position="1"/>
        <end position="21"/>
    </location>
</feature>
<dbReference type="RefSeq" id="WP_054728060.1">
    <property type="nucleotide sequence ID" value="NZ_CP012898.1"/>
</dbReference>
<organism evidence="2 3">
    <name type="scientific">Pseudalgibacter alginicilyticus</name>
    <dbReference type="NCBI Taxonomy" id="1736674"/>
    <lineage>
        <taxon>Bacteria</taxon>
        <taxon>Pseudomonadati</taxon>
        <taxon>Bacteroidota</taxon>
        <taxon>Flavobacteriia</taxon>
        <taxon>Flavobacteriales</taxon>
        <taxon>Flavobacteriaceae</taxon>
        <taxon>Pseudalgibacter</taxon>
    </lineage>
</organism>
<dbReference type="KEGG" id="ahz:APS56_11000"/>
<dbReference type="STRING" id="1736674.APS56_11000"/>
<evidence type="ECO:0008006" key="4">
    <source>
        <dbReference type="Google" id="ProtNLM"/>
    </source>
</evidence>
<gene>
    <name evidence="2" type="ORF">APS56_11000</name>
</gene>
<dbReference type="SUPFAM" id="SSF160574">
    <property type="entry name" value="BT0923-like"/>
    <property type="match status" value="1"/>
</dbReference>
<keyword evidence="1" id="KW-0732">Signal</keyword>
<proteinExistence type="predicted"/>
<reference evidence="2 3" key="1">
    <citation type="submission" date="2015-10" db="EMBL/GenBank/DDBJ databases">
        <authorList>
            <person name="Gilbert D.G."/>
        </authorList>
    </citation>
    <scope>NUCLEOTIDE SEQUENCE [LARGE SCALE GENOMIC DNA]</scope>
    <source>
        <strain evidence="3">HZ-22</strain>
    </source>
</reference>
<dbReference type="Proteomes" id="UP000057981">
    <property type="component" value="Chromosome"/>
</dbReference>
<dbReference type="EMBL" id="CP012898">
    <property type="protein sequence ID" value="ALJ05621.1"/>
    <property type="molecule type" value="Genomic_DNA"/>
</dbReference>
<dbReference type="OrthoDB" id="1099258at2"/>
<dbReference type="AlphaFoldDB" id="A0A0P0D3S8"/>
<evidence type="ECO:0000256" key="1">
    <source>
        <dbReference type="SAM" id="SignalP"/>
    </source>
</evidence>